<dbReference type="InterPro" id="IPR036388">
    <property type="entry name" value="WH-like_DNA-bd_sf"/>
</dbReference>
<gene>
    <name evidence="5" type="primary">gntR</name>
    <name evidence="5" type="ORF">HORIV_62360</name>
</gene>
<keyword evidence="6" id="KW-1185">Reference proteome</keyword>
<dbReference type="PRINTS" id="PR00035">
    <property type="entry name" value="HTHGNTR"/>
</dbReference>
<dbReference type="PANTHER" id="PTHR43537:SF24">
    <property type="entry name" value="GLUCONATE OPERON TRANSCRIPTIONAL REPRESSOR"/>
    <property type="match status" value="1"/>
</dbReference>
<dbReference type="SMART" id="SM00345">
    <property type="entry name" value="HTH_GNTR"/>
    <property type="match status" value="1"/>
</dbReference>
<keyword evidence="3" id="KW-0804">Transcription</keyword>
<dbReference type="SUPFAM" id="SSF46785">
    <property type="entry name" value="Winged helix' DNA-binding domain"/>
    <property type="match status" value="1"/>
</dbReference>
<keyword evidence="2" id="KW-0238">DNA-binding</keyword>
<dbReference type="EMBL" id="AP019416">
    <property type="protein sequence ID" value="BBI53815.1"/>
    <property type="molecule type" value="Genomic_DNA"/>
</dbReference>
<evidence type="ECO:0000256" key="2">
    <source>
        <dbReference type="ARBA" id="ARBA00023125"/>
    </source>
</evidence>
<dbReference type="PANTHER" id="PTHR43537">
    <property type="entry name" value="TRANSCRIPTIONAL REGULATOR, GNTR FAMILY"/>
    <property type="match status" value="1"/>
</dbReference>
<dbReference type="InterPro" id="IPR008920">
    <property type="entry name" value="TF_FadR/GntR_C"/>
</dbReference>
<dbReference type="Gene3D" id="1.10.10.10">
    <property type="entry name" value="Winged helix-like DNA-binding domain superfamily/Winged helix DNA-binding domain"/>
    <property type="match status" value="1"/>
</dbReference>
<dbReference type="InterPro" id="IPR000524">
    <property type="entry name" value="Tscrpt_reg_HTH_GntR"/>
</dbReference>
<organism evidence="5 6">
    <name type="scientific">Vreelandella olivaria</name>
    <dbReference type="NCBI Taxonomy" id="390919"/>
    <lineage>
        <taxon>Bacteria</taxon>
        <taxon>Pseudomonadati</taxon>
        <taxon>Pseudomonadota</taxon>
        <taxon>Gammaproteobacteria</taxon>
        <taxon>Oceanospirillales</taxon>
        <taxon>Halomonadaceae</taxon>
        <taxon>Vreelandella</taxon>
    </lineage>
</organism>
<dbReference type="CDD" id="cd07377">
    <property type="entry name" value="WHTH_GntR"/>
    <property type="match status" value="1"/>
</dbReference>
<dbReference type="Pfam" id="PF00392">
    <property type="entry name" value="GntR"/>
    <property type="match status" value="1"/>
</dbReference>
<evidence type="ECO:0000259" key="4">
    <source>
        <dbReference type="PROSITE" id="PS50949"/>
    </source>
</evidence>
<protein>
    <submittedName>
        <fullName evidence="5">GntR family transcriptional regulator</fullName>
    </submittedName>
</protein>
<evidence type="ECO:0000313" key="6">
    <source>
        <dbReference type="Proteomes" id="UP000289555"/>
    </source>
</evidence>
<dbReference type="InterPro" id="IPR011711">
    <property type="entry name" value="GntR_C"/>
</dbReference>
<reference evidence="6" key="1">
    <citation type="journal article" date="2019" name="Microbiol. Resour. Announc.">
        <title>Complete Genome Sequence of Halomonas olivaria, a Moderately Halophilic Bacterium Isolated from Olive Processing Effluents, Obtained by Nanopore Sequencing.</title>
        <authorList>
            <person name="Nagata S."/>
            <person name="Ii K.M."/>
            <person name="Tsukimi T."/>
            <person name="Miura M.C."/>
            <person name="Galipon J."/>
            <person name="Arakawa K."/>
        </authorList>
    </citation>
    <scope>NUCLEOTIDE SEQUENCE [LARGE SCALE GENOMIC DNA]</scope>
    <source>
        <strain evidence="6">TYRC17</strain>
    </source>
</reference>
<sequence>MTTYMLAVNDRVSYEQADHGGLSSVAYEAIMRMILARELSGGDIVQERRLADKLDMSRTPVREALRRLEAEGWLVRLNARTIGVKKIAINEYVAALQVRELLEPEAAAMAAAKSQTKEIADWVERLDSIRLSKQVGLEQQWEFDQTLHMGIAQVTGNEVLLKIISELRKTTQIFENQTLPAKSFPGYEAHLAIINAILEGDSDKARKAMYDHLRETKKNIFEAL</sequence>
<keyword evidence="1" id="KW-0805">Transcription regulation</keyword>
<feature type="domain" description="HTH gntR-type" evidence="4">
    <location>
        <begin position="20"/>
        <end position="87"/>
    </location>
</feature>
<evidence type="ECO:0000313" key="5">
    <source>
        <dbReference type="EMBL" id="BBI53815.1"/>
    </source>
</evidence>
<dbReference type="Gene3D" id="1.20.120.530">
    <property type="entry name" value="GntR ligand-binding domain-like"/>
    <property type="match status" value="1"/>
</dbReference>
<dbReference type="PROSITE" id="PS50949">
    <property type="entry name" value="HTH_GNTR"/>
    <property type="match status" value="1"/>
</dbReference>
<dbReference type="Proteomes" id="UP000289555">
    <property type="component" value="Chromosome"/>
</dbReference>
<dbReference type="InterPro" id="IPR036390">
    <property type="entry name" value="WH_DNA-bd_sf"/>
</dbReference>
<proteinExistence type="predicted"/>
<accession>A0ABN5X3W3</accession>
<dbReference type="SUPFAM" id="SSF48008">
    <property type="entry name" value="GntR ligand-binding domain-like"/>
    <property type="match status" value="1"/>
</dbReference>
<dbReference type="Pfam" id="PF07729">
    <property type="entry name" value="FCD"/>
    <property type="match status" value="1"/>
</dbReference>
<evidence type="ECO:0000256" key="3">
    <source>
        <dbReference type="ARBA" id="ARBA00023163"/>
    </source>
</evidence>
<dbReference type="SMART" id="SM00895">
    <property type="entry name" value="FCD"/>
    <property type="match status" value="1"/>
</dbReference>
<name>A0ABN5X3W3_9GAMM</name>
<evidence type="ECO:0000256" key="1">
    <source>
        <dbReference type="ARBA" id="ARBA00023015"/>
    </source>
</evidence>